<comment type="subcellular location">
    <subcellularLocation>
        <location evidence="1">Membrane</location>
    </subcellularLocation>
</comment>
<feature type="transmembrane region" description="Helical" evidence="7">
    <location>
        <begin position="286"/>
        <end position="305"/>
    </location>
</feature>
<dbReference type="PROSITE" id="PS50262">
    <property type="entry name" value="G_PROTEIN_RECEP_F1_2"/>
    <property type="match status" value="1"/>
</dbReference>
<dbReference type="Proteomes" id="UP000015101">
    <property type="component" value="Unassembled WGS sequence"/>
</dbReference>
<evidence type="ECO:0000256" key="5">
    <source>
        <dbReference type="RuleBase" id="RU000688"/>
    </source>
</evidence>
<gene>
    <name evidence="10" type="primary">20211345</name>
    <name evidence="9" type="ORF">HELRODRAFT_189698</name>
</gene>
<keyword evidence="5" id="KW-0297">G-protein coupled receptor</keyword>
<keyword evidence="5" id="KW-0807">Transducer</keyword>
<feature type="transmembrane region" description="Helical" evidence="7">
    <location>
        <begin position="686"/>
        <end position="714"/>
    </location>
</feature>
<sequence length="924" mass="106035">MDTMQPSTLAPTITKHLLNFPFNFTDGNDEKLRTFLLHHEFTDSCHQPTNNNFDHLVRLQLFYNFFTYYNENDIIFRRQNVMYNNFTNVDNIYNEIADGLNIYSETNPKYTNVFHFQHKHLNDDSFNYTLLNSEEQTHADPRQAHNSNDISHASYDEPTASYINTFILTYIPLIIYIVGVLGNSLSLSVLVRKRMRRVSTYTYLSVLSVVDTLVLTMGLLQLWIGERSNLGWLRDQSNVACKTLNVFSYSMSDLSVWLIIAVTVERFIAVCHPLRAASMCRRRTALKVMLALTSLMLLLNSHFILTTKVSVEEFSTYEITEEGTNLCSSVKKSRCMAAGGHEDFIQKYWPWVDAIFYSFLPFVMIISLNCMIIRRVMVARRRRWKMISQSSVSVNRSDATSAHLHQHQLNEKLEQFHKSLISVSYIVSKGTGGVGVMVREELGEKVFEVRRKSNGVIVVVMVFGKIIVRVIYQDMLRNKAGLDEFVVLLGDLNGHVGADADGYESVHRGWGFGIRNEEGRRVLELADAIAWLGEHRSMIDYILVRAKHRKYVRNVKAIPVMIKNNLEDEQTLRHKQNSYAISKHFKLKRQEQTICTTPPDNLLRRILRQSKNHRNNPTKPGEVAVSTVETSLSPSTNNHQSADHSTVRGLHSSQHRHQAKLTHQSASRLSSVEQASRMEQNETNRMLSIMLLTISFAFILMTLPRNIYFLFVYWSNYSKHSELLSSPGSADEDALGKNISSSEGGAGIYNDDQSHTHANLLLASTLTEMLMFLNHSSNFFLYCATGQKFRMELKKMLLSWRSCLLSALCHLLCCFPSSHTTACKKRRNMTACCRCCVERGKRFSTCNNFQTNNRNSLHSNKKQKLKMLQMNFHSCHPYCDGVRNEDRDCKDYLHRGSIHIDLGSNKYKKSLCNNTVVINLISNK</sequence>
<dbReference type="InterPro" id="IPR000276">
    <property type="entry name" value="GPCR_Rhodpsn"/>
</dbReference>
<evidence type="ECO:0000256" key="1">
    <source>
        <dbReference type="ARBA" id="ARBA00004370"/>
    </source>
</evidence>
<dbReference type="SUPFAM" id="SSF56219">
    <property type="entry name" value="DNase I-like"/>
    <property type="match status" value="1"/>
</dbReference>
<dbReference type="RefSeq" id="XP_009030312.1">
    <property type="nucleotide sequence ID" value="XM_009032064.1"/>
</dbReference>
<dbReference type="EMBL" id="AMQM01002072">
    <property type="status" value="NOT_ANNOTATED_CDS"/>
    <property type="molecule type" value="Genomic_DNA"/>
</dbReference>
<dbReference type="InterPro" id="IPR052954">
    <property type="entry name" value="GPCR-Ligand_Int"/>
</dbReference>
<evidence type="ECO:0000313" key="10">
    <source>
        <dbReference type="EnsemblMetazoa" id="HelroP189698"/>
    </source>
</evidence>
<dbReference type="InterPro" id="IPR036691">
    <property type="entry name" value="Endo/exonu/phosph_ase_sf"/>
</dbReference>
<evidence type="ECO:0000256" key="6">
    <source>
        <dbReference type="SAM" id="MobiDB-lite"/>
    </source>
</evidence>
<evidence type="ECO:0000256" key="7">
    <source>
        <dbReference type="SAM" id="Phobius"/>
    </source>
</evidence>
<dbReference type="InterPro" id="IPR017452">
    <property type="entry name" value="GPCR_Rhodpsn_7TM"/>
</dbReference>
<dbReference type="KEGG" id="hro:HELRODRAFT_189698"/>
<dbReference type="InParanoid" id="T1FR98"/>
<dbReference type="GO" id="GO:0016020">
    <property type="term" value="C:membrane"/>
    <property type="evidence" value="ECO:0007669"/>
    <property type="project" value="UniProtKB-SubCell"/>
</dbReference>
<feature type="compositionally biased region" description="Polar residues" evidence="6">
    <location>
        <begin position="627"/>
        <end position="640"/>
    </location>
</feature>
<dbReference type="PANTHER" id="PTHR46641:SF25">
    <property type="entry name" value="CNMAMIDE RECEPTOR-RELATED"/>
    <property type="match status" value="1"/>
</dbReference>
<name>T1FR98_HELRO</name>
<feature type="domain" description="G-protein coupled receptors family 1 profile" evidence="8">
    <location>
        <begin position="182"/>
        <end position="463"/>
    </location>
</feature>
<evidence type="ECO:0000256" key="2">
    <source>
        <dbReference type="ARBA" id="ARBA00022692"/>
    </source>
</evidence>
<dbReference type="HOGENOM" id="CLU_316002_0_0_1"/>
<dbReference type="GeneID" id="20211345"/>
<dbReference type="Pfam" id="PF00001">
    <property type="entry name" value="7tm_1"/>
    <property type="match status" value="1"/>
</dbReference>
<feature type="transmembrane region" description="Helical" evidence="7">
    <location>
        <begin position="167"/>
        <end position="191"/>
    </location>
</feature>
<feature type="transmembrane region" description="Helical" evidence="7">
    <location>
        <begin position="354"/>
        <end position="373"/>
    </location>
</feature>
<keyword evidence="11" id="KW-1185">Reference proteome</keyword>
<keyword evidence="2 5" id="KW-0812">Transmembrane</keyword>
<evidence type="ECO:0000259" key="8">
    <source>
        <dbReference type="PROSITE" id="PS50262"/>
    </source>
</evidence>
<feature type="transmembrane region" description="Helical" evidence="7">
    <location>
        <begin position="798"/>
        <end position="818"/>
    </location>
</feature>
<feature type="transmembrane region" description="Helical" evidence="7">
    <location>
        <begin position="254"/>
        <end position="274"/>
    </location>
</feature>
<dbReference type="CDD" id="cd14978">
    <property type="entry name" value="7tmA_FMRFamide_R-like"/>
    <property type="match status" value="1"/>
</dbReference>
<evidence type="ECO:0000313" key="11">
    <source>
        <dbReference type="Proteomes" id="UP000015101"/>
    </source>
</evidence>
<dbReference type="SUPFAM" id="SSF81321">
    <property type="entry name" value="Family A G protein-coupled receptor-like"/>
    <property type="match status" value="1"/>
</dbReference>
<feature type="transmembrane region" description="Helical" evidence="7">
    <location>
        <begin position="203"/>
        <end position="224"/>
    </location>
</feature>
<dbReference type="PANTHER" id="PTHR46641">
    <property type="entry name" value="FMRFAMIDE RECEPTOR-RELATED"/>
    <property type="match status" value="1"/>
</dbReference>
<dbReference type="OrthoDB" id="9990906at2759"/>
<comment type="similarity">
    <text evidence="5">Belongs to the G-protein coupled receptor 1 family.</text>
</comment>
<reference evidence="11" key="1">
    <citation type="submission" date="2012-12" db="EMBL/GenBank/DDBJ databases">
        <authorList>
            <person name="Hellsten U."/>
            <person name="Grimwood J."/>
            <person name="Chapman J.A."/>
            <person name="Shapiro H."/>
            <person name="Aerts A."/>
            <person name="Otillar R.P."/>
            <person name="Terry A.Y."/>
            <person name="Boore J.L."/>
            <person name="Simakov O."/>
            <person name="Marletaz F."/>
            <person name="Cho S.-J."/>
            <person name="Edsinger-Gonzales E."/>
            <person name="Havlak P."/>
            <person name="Kuo D.-H."/>
            <person name="Larsson T."/>
            <person name="Lv J."/>
            <person name="Arendt D."/>
            <person name="Savage R."/>
            <person name="Osoegawa K."/>
            <person name="de Jong P."/>
            <person name="Lindberg D.R."/>
            <person name="Seaver E.C."/>
            <person name="Weisblat D.A."/>
            <person name="Putnam N.H."/>
            <person name="Grigoriev I.V."/>
            <person name="Rokhsar D.S."/>
        </authorList>
    </citation>
    <scope>NUCLEOTIDE SEQUENCE</scope>
</reference>
<evidence type="ECO:0000256" key="4">
    <source>
        <dbReference type="ARBA" id="ARBA00023136"/>
    </source>
</evidence>
<keyword evidence="4 7" id="KW-0472">Membrane</keyword>
<evidence type="ECO:0000313" key="9">
    <source>
        <dbReference type="EMBL" id="ESN91460.1"/>
    </source>
</evidence>
<dbReference type="EnsemblMetazoa" id="HelroT189698">
    <property type="protein sequence ID" value="HelroP189698"/>
    <property type="gene ID" value="HelroG189698"/>
</dbReference>
<dbReference type="AlphaFoldDB" id="T1FR98"/>
<keyword evidence="5" id="KW-0675">Receptor</keyword>
<reference evidence="10" key="3">
    <citation type="submission" date="2015-06" db="UniProtKB">
        <authorList>
            <consortium name="EnsemblMetazoa"/>
        </authorList>
    </citation>
    <scope>IDENTIFICATION</scope>
</reference>
<feature type="region of interest" description="Disordered" evidence="6">
    <location>
        <begin position="610"/>
        <end position="677"/>
    </location>
</feature>
<organism evidence="10 11">
    <name type="scientific">Helobdella robusta</name>
    <name type="common">Californian leech</name>
    <dbReference type="NCBI Taxonomy" id="6412"/>
    <lineage>
        <taxon>Eukaryota</taxon>
        <taxon>Metazoa</taxon>
        <taxon>Spiralia</taxon>
        <taxon>Lophotrochozoa</taxon>
        <taxon>Annelida</taxon>
        <taxon>Clitellata</taxon>
        <taxon>Hirudinea</taxon>
        <taxon>Rhynchobdellida</taxon>
        <taxon>Glossiphoniidae</taxon>
        <taxon>Helobdella</taxon>
    </lineage>
</organism>
<dbReference type="EMBL" id="AMQM01002073">
    <property type="status" value="NOT_ANNOTATED_CDS"/>
    <property type="molecule type" value="Genomic_DNA"/>
</dbReference>
<feature type="transmembrane region" description="Helical" evidence="7">
    <location>
        <begin position="455"/>
        <end position="472"/>
    </location>
</feature>
<dbReference type="Gene3D" id="1.20.1070.10">
    <property type="entry name" value="Rhodopsin 7-helix transmembrane proteins"/>
    <property type="match status" value="2"/>
</dbReference>
<feature type="compositionally biased region" description="Polar residues" evidence="6">
    <location>
        <begin position="661"/>
        <end position="677"/>
    </location>
</feature>
<protein>
    <recommendedName>
        <fullName evidence="8">G-protein coupled receptors family 1 profile domain-containing protein</fullName>
    </recommendedName>
</protein>
<dbReference type="GO" id="GO:0004930">
    <property type="term" value="F:G protein-coupled receptor activity"/>
    <property type="evidence" value="ECO:0007669"/>
    <property type="project" value="UniProtKB-KW"/>
</dbReference>
<dbReference type="PRINTS" id="PR00237">
    <property type="entry name" value="GPCRRHODOPSN"/>
</dbReference>
<accession>T1FR98</accession>
<keyword evidence="3 7" id="KW-1133">Transmembrane helix</keyword>
<dbReference type="PROSITE" id="PS00237">
    <property type="entry name" value="G_PROTEIN_RECEP_F1_1"/>
    <property type="match status" value="1"/>
</dbReference>
<dbReference type="EMBL" id="KB097700">
    <property type="protein sequence ID" value="ESN91460.1"/>
    <property type="molecule type" value="Genomic_DNA"/>
</dbReference>
<dbReference type="CTD" id="20211345"/>
<dbReference type="eggNOG" id="KOG3656">
    <property type="taxonomic scope" value="Eukaryota"/>
</dbReference>
<evidence type="ECO:0000256" key="3">
    <source>
        <dbReference type="ARBA" id="ARBA00022989"/>
    </source>
</evidence>
<proteinExistence type="inferred from homology"/>
<reference evidence="9 11" key="2">
    <citation type="journal article" date="2013" name="Nature">
        <title>Insights into bilaterian evolution from three spiralian genomes.</title>
        <authorList>
            <person name="Simakov O."/>
            <person name="Marletaz F."/>
            <person name="Cho S.J."/>
            <person name="Edsinger-Gonzales E."/>
            <person name="Havlak P."/>
            <person name="Hellsten U."/>
            <person name="Kuo D.H."/>
            <person name="Larsson T."/>
            <person name="Lv J."/>
            <person name="Arendt D."/>
            <person name="Savage R."/>
            <person name="Osoegawa K."/>
            <person name="de Jong P."/>
            <person name="Grimwood J."/>
            <person name="Chapman J.A."/>
            <person name="Shapiro H."/>
            <person name="Aerts A."/>
            <person name="Otillar R.P."/>
            <person name="Terry A.Y."/>
            <person name="Boore J.L."/>
            <person name="Grigoriev I.V."/>
            <person name="Lindberg D.R."/>
            <person name="Seaver E.C."/>
            <person name="Weisblat D.A."/>
            <person name="Putnam N.H."/>
            <person name="Rokhsar D.S."/>
        </authorList>
    </citation>
    <scope>NUCLEOTIDE SEQUENCE</scope>
</reference>